<dbReference type="PROSITE" id="PS50234">
    <property type="entry name" value="VWFA"/>
    <property type="match status" value="1"/>
</dbReference>
<dbReference type="InParanoid" id="K0YJR3"/>
<dbReference type="SUPFAM" id="SSF53300">
    <property type="entry name" value="vWA-like"/>
    <property type="match status" value="1"/>
</dbReference>
<dbReference type="RefSeq" id="WP_009139576.1">
    <property type="nucleotide sequence ID" value="NZ_JH815198.1"/>
</dbReference>
<accession>K0YJR3</accession>
<evidence type="ECO:0000313" key="3">
    <source>
        <dbReference type="EMBL" id="EJZ83857.1"/>
    </source>
</evidence>
<name>K0YJR3_9ACTN</name>
<dbReference type="InterPro" id="IPR002035">
    <property type="entry name" value="VWF_A"/>
</dbReference>
<dbReference type="InterPro" id="IPR036465">
    <property type="entry name" value="vWFA_dom_sf"/>
</dbReference>
<dbReference type="Proteomes" id="UP000006069">
    <property type="component" value="Unassembled WGS sequence"/>
</dbReference>
<evidence type="ECO:0000256" key="1">
    <source>
        <dbReference type="SAM" id="MobiDB-lite"/>
    </source>
</evidence>
<dbReference type="PATRIC" id="fig|742818.3.peg.1449"/>
<keyword evidence="4" id="KW-1185">Reference proteome</keyword>
<evidence type="ECO:0000259" key="2">
    <source>
        <dbReference type="PROSITE" id="PS50234"/>
    </source>
</evidence>
<dbReference type="EMBL" id="ADMD01000007">
    <property type="protein sequence ID" value="EJZ83857.1"/>
    <property type="molecule type" value="Genomic_DNA"/>
</dbReference>
<dbReference type="HOGENOM" id="CLU_868499_0_0_11"/>
<feature type="domain" description="VWFA" evidence="2">
    <location>
        <begin position="76"/>
        <end position="271"/>
    </location>
</feature>
<dbReference type="eggNOG" id="COG2304">
    <property type="taxonomic scope" value="Bacteria"/>
</dbReference>
<organism evidence="3 4">
    <name type="scientific">Slackia piriformis YIT 12062</name>
    <dbReference type="NCBI Taxonomy" id="742818"/>
    <lineage>
        <taxon>Bacteria</taxon>
        <taxon>Bacillati</taxon>
        <taxon>Actinomycetota</taxon>
        <taxon>Coriobacteriia</taxon>
        <taxon>Eggerthellales</taxon>
        <taxon>Eggerthellaceae</taxon>
        <taxon>Slackia</taxon>
    </lineage>
</organism>
<dbReference type="AlphaFoldDB" id="K0YJR3"/>
<sequence length="320" mass="35133">MMFADRVTRAFSGSGGRARRGGFSDMPTRAFSKTRVMSRGNAASSSSFAAGTSREDGRETINSRDSRFGVLPWEANVTLLFDASKSMPQSALDYVFSEGLQAIFSALSATQASAGYRYNLRIAAFSSGVKEILPFTSLEEAKKLRYRAPQAAGVTMLEEAMRDVFGKTDELKREQDGAYPRRPRVGSLVVVVTDGRPTDCHGNRQPLSRALVREIAERNETRKTTTFAIGMGNAHDDILKELGPTSFLFEQGSYREVPHAIRYKGETYDDVACWRTACDIIGSASSSRSGSPSIVYRGSIDPVACEDVVEIDPERYAIVR</sequence>
<dbReference type="Pfam" id="PF00092">
    <property type="entry name" value="VWA"/>
    <property type="match status" value="1"/>
</dbReference>
<dbReference type="SMART" id="SM00327">
    <property type="entry name" value="VWA"/>
    <property type="match status" value="1"/>
</dbReference>
<evidence type="ECO:0000313" key="4">
    <source>
        <dbReference type="Proteomes" id="UP000006069"/>
    </source>
</evidence>
<proteinExistence type="predicted"/>
<dbReference type="OrthoDB" id="9806395at2"/>
<gene>
    <name evidence="3" type="ORF">HMPREF9451_01379</name>
</gene>
<feature type="region of interest" description="Disordered" evidence="1">
    <location>
        <begin position="42"/>
        <end position="61"/>
    </location>
</feature>
<dbReference type="Gene3D" id="3.40.50.410">
    <property type="entry name" value="von Willebrand factor, type A domain"/>
    <property type="match status" value="1"/>
</dbReference>
<protein>
    <recommendedName>
        <fullName evidence="2">VWFA domain-containing protein</fullName>
    </recommendedName>
</protein>
<comment type="caution">
    <text evidence="3">The sequence shown here is derived from an EMBL/GenBank/DDBJ whole genome shotgun (WGS) entry which is preliminary data.</text>
</comment>
<reference evidence="3 4" key="1">
    <citation type="submission" date="2012-08" db="EMBL/GenBank/DDBJ databases">
        <title>The Genome Sequence of Slackia piriformis YIT 12062.</title>
        <authorList>
            <consortium name="The Broad Institute Genome Sequencing Platform"/>
            <person name="Earl A."/>
            <person name="Ward D."/>
            <person name="Feldgarden M."/>
            <person name="Gevers D."/>
            <person name="Morotomi M."/>
            <person name="Walker B."/>
            <person name="Young S.K."/>
            <person name="Zeng Q."/>
            <person name="Gargeya S."/>
            <person name="Fitzgerald M."/>
            <person name="Haas B."/>
            <person name="Abouelleil A."/>
            <person name="Alvarado L."/>
            <person name="Arachchi H.M."/>
            <person name="Berlin A.M."/>
            <person name="Chapman S.B."/>
            <person name="Goldberg J."/>
            <person name="Griggs A."/>
            <person name="Gujja S."/>
            <person name="Hansen M."/>
            <person name="Howarth C."/>
            <person name="Imamovic A."/>
            <person name="Larimer J."/>
            <person name="McCowen C."/>
            <person name="Montmayeur A."/>
            <person name="Murphy C."/>
            <person name="Neiman D."/>
            <person name="Pearson M."/>
            <person name="Priest M."/>
            <person name="Roberts A."/>
            <person name="Saif S."/>
            <person name="Shea T."/>
            <person name="Sisk P."/>
            <person name="Sykes S."/>
            <person name="Wortman J."/>
            <person name="Nusbaum C."/>
            <person name="Birren B."/>
        </authorList>
    </citation>
    <scope>NUCLEOTIDE SEQUENCE [LARGE SCALE GENOMIC DNA]</scope>
    <source>
        <strain evidence="3 4">YIT 12062</strain>
    </source>
</reference>